<gene>
    <name evidence="3" type="ORF">GC093_08215</name>
</gene>
<comment type="caution">
    <text evidence="3">The sequence shown here is derived from an EMBL/GenBank/DDBJ whole genome shotgun (WGS) entry which is preliminary data.</text>
</comment>
<dbReference type="GO" id="GO:0015074">
    <property type="term" value="P:DNA integration"/>
    <property type="evidence" value="ECO:0007669"/>
    <property type="project" value="InterPro"/>
</dbReference>
<dbReference type="SUPFAM" id="SSF53098">
    <property type="entry name" value="Ribonuclease H-like"/>
    <property type="match status" value="1"/>
</dbReference>
<feature type="domain" description="Integrase catalytic" evidence="2">
    <location>
        <begin position="273"/>
        <end position="437"/>
    </location>
</feature>
<dbReference type="Gene3D" id="3.30.420.10">
    <property type="entry name" value="Ribonuclease H-like superfamily/Ribonuclease H"/>
    <property type="match status" value="1"/>
</dbReference>
<dbReference type="NCBIfam" id="NF033516">
    <property type="entry name" value="transpos_IS3"/>
    <property type="match status" value="1"/>
</dbReference>
<dbReference type="InterPro" id="IPR025948">
    <property type="entry name" value="HTH-like_dom"/>
</dbReference>
<evidence type="ECO:0000313" key="3">
    <source>
        <dbReference type="EMBL" id="NOU93203.1"/>
    </source>
</evidence>
<sequence>MSKKYFNKNEQEQLNNNPYVLRVSEKSITYADEFKRLFIDRYLSGQTPREIFETSGFHVEILGMKRIEQCADRWKKAYEKDGITGLADSRKETVLRPSKRNLSPDEIIARQEAKIRLLEAQLEYVKKLDKNERRLAANGKTLNQSERFKLIQEALQQGSGRMTRYLCRLLDVSRSGYYSYLNAAEKRQERALVDEQAGALIKKAFNRRGYKKGSRSIKMTLENEYDTCYNLKRIRRLMKKFDLVCPHRKPNPYRRKATQEHRTLSNELQRDFKKGIPGLVLLTDITYLPYGNMQTAYLSTILDASTGELLAHNISESLHLPLATQTIESLTKQRRMKLHKDAFIHSDQGSHYTSPTYQNLLKKKGIGQSMSRRGNCWDNAPQESFFGHMKDHVKSQNCTTFAELEREINRYIRYYNHHRYQWGLKKMTPVQYRNHLLSVA</sequence>
<dbReference type="InterPro" id="IPR050900">
    <property type="entry name" value="Transposase_IS3/IS150/IS904"/>
</dbReference>
<dbReference type="EMBL" id="WHOD01000045">
    <property type="protein sequence ID" value="NOU93203.1"/>
    <property type="molecule type" value="Genomic_DNA"/>
</dbReference>
<proteinExistence type="predicted"/>
<dbReference type="Pfam" id="PF13276">
    <property type="entry name" value="HTH_21"/>
    <property type="match status" value="1"/>
</dbReference>
<dbReference type="InterPro" id="IPR048020">
    <property type="entry name" value="Transpos_IS3"/>
</dbReference>
<dbReference type="InterPro" id="IPR012337">
    <property type="entry name" value="RNaseH-like_sf"/>
</dbReference>
<dbReference type="Pfam" id="PF13333">
    <property type="entry name" value="rve_2"/>
    <property type="match status" value="1"/>
</dbReference>
<dbReference type="PROSITE" id="PS50994">
    <property type="entry name" value="INTEGRASE"/>
    <property type="match status" value="1"/>
</dbReference>
<dbReference type="Pfam" id="PF00665">
    <property type="entry name" value="rve"/>
    <property type="match status" value="1"/>
</dbReference>
<dbReference type="InterPro" id="IPR046929">
    <property type="entry name" value="HTH_Tnp"/>
</dbReference>
<protein>
    <submittedName>
        <fullName evidence="3">IS3 family transposase</fullName>
    </submittedName>
</protein>
<accession>A0A972K0T6</accession>
<organism evidence="3 4">
    <name type="scientific">Paenibacillus foliorum</name>
    <dbReference type="NCBI Taxonomy" id="2654974"/>
    <lineage>
        <taxon>Bacteria</taxon>
        <taxon>Bacillati</taxon>
        <taxon>Bacillota</taxon>
        <taxon>Bacilli</taxon>
        <taxon>Bacillales</taxon>
        <taxon>Paenibacillaceae</taxon>
        <taxon>Paenibacillus</taxon>
    </lineage>
</organism>
<evidence type="ECO:0000313" key="4">
    <source>
        <dbReference type="Proteomes" id="UP000641588"/>
    </source>
</evidence>
<dbReference type="Pfam" id="PF20310">
    <property type="entry name" value="HTH_Tnp_2"/>
    <property type="match status" value="1"/>
</dbReference>
<dbReference type="InterPro" id="IPR036397">
    <property type="entry name" value="RNaseH_sf"/>
</dbReference>
<comment type="function">
    <text evidence="1">Involved in the transposition of the insertion sequence.</text>
</comment>
<dbReference type="RefSeq" id="WP_171651408.1">
    <property type="nucleotide sequence ID" value="NZ_WHOD01000045.1"/>
</dbReference>
<evidence type="ECO:0000256" key="1">
    <source>
        <dbReference type="ARBA" id="ARBA00002286"/>
    </source>
</evidence>
<reference evidence="3" key="1">
    <citation type="submission" date="2019-10" db="EMBL/GenBank/DDBJ databases">
        <title>Description of Paenibacillus glebae sp. nov.</title>
        <authorList>
            <person name="Carlier A."/>
            <person name="Qi S."/>
        </authorList>
    </citation>
    <scope>NUCLEOTIDE SEQUENCE</scope>
    <source>
        <strain evidence="3">LMG 31456</strain>
    </source>
</reference>
<name>A0A972K0T6_9BACL</name>
<evidence type="ECO:0000259" key="2">
    <source>
        <dbReference type="PROSITE" id="PS50994"/>
    </source>
</evidence>
<dbReference type="PANTHER" id="PTHR46889:SF5">
    <property type="entry name" value="INTEGRASE PROTEIN"/>
    <property type="match status" value="1"/>
</dbReference>
<dbReference type="AlphaFoldDB" id="A0A972K0T6"/>
<dbReference type="Proteomes" id="UP000641588">
    <property type="component" value="Unassembled WGS sequence"/>
</dbReference>
<dbReference type="GO" id="GO:0003676">
    <property type="term" value="F:nucleic acid binding"/>
    <property type="evidence" value="ECO:0007669"/>
    <property type="project" value="InterPro"/>
</dbReference>
<keyword evidence="4" id="KW-1185">Reference proteome</keyword>
<dbReference type="InterPro" id="IPR001584">
    <property type="entry name" value="Integrase_cat-core"/>
</dbReference>
<dbReference type="PANTHER" id="PTHR46889">
    <property type="entry name" value="TRANSPOSASE INSF FOR INSERTION SEQUENCE IS3B-RELATED"/>
    <property type="match status" value="1"/>
</dbReference>